<reference evidence="1 2" key="1">
    <citation type="submission" date="2016-10" db="EMBL/GenBank/DDBJ databases">
        <authorList>
            <person name="de Groot N.N."/>
        </authorList>
    </citation>
    <scope>NUCLEOTIDE SEQUENCE [LARGE SCALE GENOMIC DNA]</scope>
    <source>
        <strain evidence="2">DSM 938 / 37b4</strain>
    </source>
</reference>
<gene>
    <name evidence="1" type="ORF">SAMN04244550_00424</name>
</gene>
<proteinExistence type="predicted"/>
<dbReference type="OrthoDB" id="5514977at2"/>
<dbReference type="AlphaFoldDB" id="A0A1G7CYQ6"/>
<dbReference type="Proteomes" id="UP000183812">
    <property type="component" value="Unassembled WGS sequence"/>
</dbReference>
<evidence type="ECO:0000313" key="1">
    <source>
        <dbReference type="EMBL" id="SDE44462.1"/>
    </source>
</evidence>
<organism evidence="1 2">
    <name type="scientific">Rhodobacter capsulatus</name>
    <name type="common">Rhodopseudomonas capsulata</name>
    <dbReference type="NCBI Taxonomy" id="1061"/>
    <lineage>
        <taxon>Bacteria</taxon>
        <taxon>Pseudomonadati</taxon>
        <taxon>Pseudomonadota</taxon>
        <taxon>Alphaproteobacteria</taxon>
        <taxon>Rhodobacterales</taxon>
        <taxon>Rhodobacter group</taxon>
        <taxon>Rhodobacter</taxon>
    </lineage>
</organism>
<evidence type="ECO:0000313" key="2">
    <source>
        <dbReference type="Proteomes" id="UP000183812"/>
    </source>
</evidence>
<dbReference type="EMBL" id="FNAY01000001">
    <property type="protein sequence ID" value="SDE44462.1"/>
    <property type="molecule type" value="Genomic_DNA"/>
</dbReference>
<accession>A0A1G7CYQ6</accession>
<protein>
    <submittedName>
        <fullName evidence="1">Uncharacterized protein</fullName>
    </submittedName>
</protein>
<sequence>MVKPEWIVPAAVGALAGALRTAAGGGGWAGRELRSGVRRAVEAEPVRALVPICVDQARTDPERQARLQVRLAALRPKTPLAQFEIMFETGSLPGALAEAGGRAVTKGCLAALRNRGV</sequence>
<name>A0A1G7CYQ6_RHOCA</name>
<dbReference type="RefSeq" id="WP_055212770.1">
    <property type="nucleotide sequence ID" value="NZ_CP061202.1"/>
</dbReference>